<dbReference type="SUPFAM" id="SSF51110">
    <property type="entry name" value="alpha-D-mannose-specific plant lectins"/>
    <property type="match status" value="1"/>
</dbReference>
<proteinExistence type="predicted"/>
<evidence type="ECO:0000259" key="12">
    <source>
        <dbReference type="PROSITE" id="PS50026"/>
    </source>
</evidence>
<dbReference type="Pfam" id="PF01453">
    <property type="entry name" value="B_lectin"/>
    <property type="match status" value="1"/>
</dbReference>
<name>A0AA88UZX7_9ASTE</name>
<dbReference type="Pfam" id="PF00954">
    <property type="entry name" value="S_locus_glycop"/>
    <property type="match status" value="1"/>
</dbReference>
<dbReference type="PANTHER" id="PTHR47974:SF4">
    <property type="entry name" value="RECEPTOR-LIKE SERINE_THREONINE-PROTEIN KINASE"/>
    <property type="match status" value="1"/>
</dbReference>
<dbReference type="InterPro" id="IPR003609">
    <property type="entry name" value="Pan_app"/>
</dbReference>
<dbReference type="InterPro" id="IPR000742">
    <property type="entry name" value="EGF"/>
</dbReference>
<keyword evidence="15" id="KW-1185">Reference proteome</keyword>
<dbReference type="GO" id="GO:0048544">
    <property type="term" value="P:recognition of pollen"/>
    <property type="evidence" value="ECO:0007669"/>
    <property type="project" value="InterPro"/>
</dbReference>
<keyword evidence="5" id="KW-1133">Transmembrane helix</keyword>
<keyword evidence="8" id="KW-0325">Glycoprotein</keyword>
<evidence type="ECO:0000259" key="13">
    <source>
        <dbReference type="PROSITE" id="PS50948"/>
    </source>
</evidence>
<evidence type="ECO:0000256" key="8">
    <source>
        <dbReference type="ARBA" id="ARBA00023180"/>
    </source>
</evidence>
<keyword evidence="4" id="KW-0732">Signal</keyword>
<organism evidence="14 15">
    <name type="scientific">Escallonia herrerae</name>
    <dbReference type="NCBI Taxonomy" id="1293975"/>
    <lineage>
        <taxon>Eukaryota</taxon>
        <taxon>Viridiplantae</taxon>
        <taxon>Streptophyta</taxon>
        <taxon>Embryophyta</taxon>
        <taxon>Tracheophyta</taxon>
        <taxon>Spermatophyta</taxon>
        <taxon>Magnoliopsida</taxon>
        <taxon>eudicotyledons</taxon>
        <taxon>Gunneridae</taxon>
        <taxon>Pentapetalae</taxon>
        <taxon>asterids</taxon>
        <taxon>campanulids</taxon>
        <taxon>Escalloniales</taxon>
        <taxon>Escalloniaceae</taxon>
        <taxon>Escallonia</taxon>
    </lineage>
</organism>
<comment type="caution">
    <text evidence="11">Lacks conserved residue(s) required for the propagation of feature annotation.</text>
</comment>
<sequence length="321" mass="35699">MGIVDACCSGVTAKPKNEHLIWFIAWSTNTFSQATVEARLLETGNLVLINQANEIIWESFRFPTDTLLPTQPLVKNTTLVSMRNRGLFTSSDSFSFIASDYGDGPRRRLTIDYDGMLRLYSLDESSGLWQISWSPAGVDSCQVHGLCEPYGVCVYDPLPTCSCPYGFDRNDPSDWSKGCSPRFNLTCNPLELDFIDLLHTDYYYGYDFSYGKGMTLEACRNTCLNDCGCKGFAYSLNGEGNCYQKSVLLNGYRMTSFPNTVYIKVPRGMVIPQADIGQLRTNQLINKSEAVLTVIAQPQKLCLVVIIGGKKIRIKAGTCST</sequence>
<evidence type="ECO:0000256" key="5">
    <source>
        <dbReference type="ARBA" id="ARBA00022989"/>
    </source>
</evidence>
<evidence type="ECO:0000256" key="3">
    <source>
        <dbReference type="ARBA" id="ARBA00022692"/>
    </source>
</evidence>
<evidence type="ECO:0000256" key="9">
    <source>
        <dbReference type="ARBA" id="ARBA00047899"/>
    </source>
</evidence>
<comment type="catalytic activity">
    <reaction evidence="9">
        <text>L-threonyl-[protein] + ATP = O-phospho-L-threonyl-[protein] + ADP + H(+)</text>
        <dbReference type="Rhea" id="RHEA:46608"/>
        <dbReference type="Rhea" id="RHEA-COMP:11060"/>
        <dbReference type="Rhea" id="RHEA-COMP:11605"/>
        <dbReference type="ChEBI" id="CHEBI:15378"/>
        <dbReference type="ChEBI" id="CHEBI:30013"/>
        <dbReference type="ChEBI" id="CHEBI:30616"/>
        <dbReference type="ChEBI" id="CHEBI:61977"/>
        <dbReference type="ChEBI" id="CHEBI:456216"/>
        <dbReference type="EC" id="2.7.11.1"/>
    </reaction>
</comment>
<dbReference type="InterPro" id="IPR000858">
    <property type="entry name" value="S_locus_glycoprot_dom"/>
</dbReference>
<dbReference type="InterPro" id="IPR001480">
    <property type="entry name" value="Bulb-type_lectin_dom"/>
</dbReference>
<gene>
    <name evidence="14" type="ORF">RJ639_024486</name>
</gene>
<accession>A0AA88UZX7</accession>
<dbReference type="InterPro" id="IPR036426">
    <property type="entry name" value="Bulb-type_lectin_dom_sf"/>
</dbReference>
<evidence type="ECO:0000256" key="4">
    <source>
        <dbReference type="ARBA" id="ARBA00022729"/>
    </source>
</evidence>
<feature type="domain" description="Apple" evidence="13">
    <location>
        <begin position="187"/>
        <end position="261"/>
    </location>
</feature>
<keyword evidence="6" id="KW-0472">Membrane</keyword>
<evidence type="ECO:0000256" key="6">
    <source>
        <dbReference type="ARBA" id="ARBA00023136"/>
    </source>
</evidence>
<keyword evidence="3" id="KW-0812">Transmembrane</keyword>
<dbReference type="EC" id="2.7.11.1" evidence="2"/>
<dbReference type="Proteomes" id="UP001188597">
    <property type="component" value="Unassembled WGS sequence"/>
</dbReference>
<dbReference type="EMBL" id="JAVXUP010003381">
    <property type="protein sequence ID" value="KAK2999141.1"/>
    <property type="molecule type" value="Genomic_DNA"/>
</dbReference>
<dbReference type="GO" id="GO:0004674">
    <property type="term" value="F:protein serine/threonine kinase activity"/>
    <property type="evidence" value="ECO:0007669"/>
    <property type="project" value="UniProtKB-EC"/>
</dbReference>
<dbReference type="GO" id="GO:0016020">
    <property type="term" value="C:membrane"/>
    <property type="evidence" value="ECO:0007669"/>
    <property type="project" value="UniProtKB-SubCell"/>
</dbReference>
<evidence type="ECO:0000256" key="10">
    <source>
        <dbReference type="ARBA" id="ARBA00048679"/>
    </source>
</evidence>
<dbReference type="PROSITE" id="PS50026">
    <property type="entry name" value="EGF_3"/>
    <property type="match status" value="1"/>
</dbReference>
<evidence type="ECO:0000256" key="1">
    <source>
        <dbReference type="ARBA" id="ARBA00004167"/>
    </source>
</evidence>
<feature type="domain" description="EGF-like" evidence="12">
    <location>
        <begin position="137"/>
        <end position="173"/>
    </location>
</feature>
<keyword evidence="7" id="KW-1015">Disulfide bond</keyword>
<evidence type="ECO:0000313" key="15">
    <source>
        <dbReference type="Proteomes" id="UP001188597"/>
    </source>
</evidence>
<comment type="catalytic activity">
    <reaction evidence="10">
        <text>L-seryl-[protein] + ATP = O-phospho-L-seryl-[protein] + ADP + H(+)</text>
        <dbReference type="Rhea" id="RHEA:17989"/>
        <dbReference type="Rhea" id="RHEA-COMP:9863"/>
        <dbReference type="Rhea" id="RHEA-COMP:11604"/>
        <dbReference type="ChEBI" id="CHEBI:15378"/>
        <dbReference type="ChEBI" id="CHEBI:29999"/>
        <dbReference type="ChEBI" id="CHEBI:30616"/>
        <dbReference type="ChEBI" id="CHEBI:83421"/>
        <dbReference type="ChEBI" id="CHEBI:456216"/>
        <dbReference type="EC" id="2.7.11.1"/>
    </reaction>
</comment>
<keyword evidence="11" id="KW-0245">EGF-like domain</keyword>
<dbReference type="Gene3D" id="2.90.10.10">
    <property type="entry name" value="Bulb-type lectin domain"/>
    <property type="match status" value="1"/>
</dbReference>
<dbReference type="PANTHER" id="PTHR47974">
    <property type="entry name" value="OS07G0415500 PROTEIN"/>
    <property type="match status" value="1"/>
</dbReference>
<dbReference type="PROSITE" id="PS50948">
    <property type="entry name" value="PAN"/>
    <property type="match status" value="1"/>
</dbReference>
<comment type="subcellular location">
    <subcellularLocation>
        <location evidence="1">Membrane</location>
        <topology evidence="1">Single-pass membrane protein</topology>
    </subcellularLocation>
</comment>
<dbReference type="Pfam" id="PF08276">
    <property type="entry name" value="PAN_2"/>
    <property type="match status" value="1"/>
</dbReference>
<dbReference type="CDD" id="cd01098">
    <property type="entry name" value="PAN_AP_plant"/>
    <property type="match status" value="1"/>
</dbReference>
<evidence type="ECO:0000256" key="2">
    <source>
        <dbReference type="ARBA" id="ARBA00012513"/>
    </source>
</evidence>
<protein>
    <recommendedName>
        <fullName evidence="2">non-specific serine/threonine protein kinase</fullName>
        <ecNumber evidence="2">2.7.11.1</ecNumber>
    </recommendedName>
</protein>
<evidence type="ECO:0000256" key="11">
    <source>
        <dbReference type="PROSITE-ProRule" id="PRU00076"/>
    </source>
</evidence>
<comment type="caution">
    <text evidence="14">The sequence shown here is derived from an EMBL/GenBank/DDBJ whole genome shotgun (WGS) entry which is preliminary data.</text>
</comment>
<dbReference type="AlphaFoldDB" id="A0AA88UZX7"/>
<evidence type="ECO:0000256" key="7">
    <source>
        <dbReference type="ARBA" id="ARBA00023157"/>
    </source>
</evidence>
<evidence type="ECO:0000313" key="14">
    <source>
        <dbReference type="EMBL" id="KAK2999141.1"/>
    </source>
</evidence>
<reference evidence="14" key="1">
    <citation type="submission" date="2022-12" db="EMBL/GenBank/DDBJ databases">
        <title>Draft genome assemblies for two species of Escallonia (Escalloniales).</title>
        <authorList>
            <person name="Chanderbali A."/>
            <person name="Dervinis C."/>
            <person name="Anghel I."/>
            <person name="Soltis D."/>
            <person name="Soltis P."/>
            <person name="Zapata F."/>
        </authorList>
    </citation>
    <scope>NUCLEOTIDE SEQUENCE</scope>
    <source>
        <strain evidence="14">UCBG64.0493</strain>
        <tissue evidence="14">Leaf</tissue>
    </source>
</reference>